<keyword evidence="2" id="KW-1133">Transmembrane helix</keyword>
<accession>A0A8H6G443</accession>
<evidence type="ECO:0000313" key="3">
    <source>
        <dbReference type="EMBL" id="KAF6240082.1"/>
    </source>
</evidence>
<dbReference type="RefSeq" id="XP_037169351.1">
    <property type="nucleotide sequence ID" value="XM_037303629.1"/>
</dbReference>
<protein>
    <recommendedName>
        <fullName evidence="5">MARVEL domain-containing protein</fullName>
    </recommendedName>
</protein>
<feature type="transmembrane region" description="Helical" evidence="2">
    <location>
        <begin position="58"/>
        <end position="84"/>
    </location>
</feature>
<proteinExistence type="predicted"/>
<evidence type="ECO:0008006" key="5">
    <source>
        <dbReference type="Google" id="ProtNLM"/>
    </source>
</evidence>
<feature type="transmembrane region" description="Helical" evidence="2">
    <location>
        <begin position="137"/>
        <end position="158"/>
    </location>
</feature>
<feature type="compositionally biased region" description="Basic and acidic residues" evidence="1">
    <location>
        <begin position="236"/>
        <end position="248"/>
    </location>
</feature>
<comment type="caution">
    <text evidence="3">The sequence shown here is derived from an EMBL/GenBank/DDBJ whole genome shotgun (WGS) entry which is preliminary data.</text>
</comment>
<reference evidence="3 4" key="1">
    <citation type="journal article" date="2020" name="Genomics">
        <title>Complete, high-quality genomes from long-read metagenomic sequencing of two wolf lichen thalli reveals enigmatic genome architecture.</title>
        <authorList>
            <person name="McKenzie S.K."/>
            <person name="Walston R.F."/>
            <person name="Allen J.L."/>
        </authorList>
    </citation>
    <scope>NUCLEOTIDE SEQUENCE [LARGE SCALE GENOMIC DNA]</scope>
    <source>
        <strain evidence="3">WasteWater2</strain>
    </source>
</reference>
<dbReference type="EMBL" id="JACCJC010000004">
    <property type="protein sequence ID" value="KAF6240082.1"/>
    <property type="molecule type" value="Genomic_DNA"/>
</dbReference>
<dbReference type="GeneID" id="59283366"/>
<keyword evidence="4" id="KW-1185">Reference proteome</keyword>
<evidence type="ECO:0000313" key="4">
    <source>
        <dbReference type="Proteomes" id="UP000578531"/>
    </source>
</evidence>
<gene>
    <name evidence="3" type="ORF">HO173_001692</name>
</gene>
<feature type="region of interest" description="Disordered" evidence="1">
    <location>
        <begin position="183"/>
        <end position="283"/>
    </location>
</feature>
<organism evidence="3 4">
    <name type="scientific">Letharia columbiana</name>
    <dbReference type="NCBI Taxonomy" id="112416"/>
    <lineage>
        <taxon>Eukaryota</taxon>
        <taxon>Fungi</taxon>
        <taxon>Dikarya</taxon>
        <taxon>Ascomycota</taxon>
        <taxon>Pezizomycotina</taxon>
        <taxon>Lecanoromycetes</taxon>
        <taxon>OSLEUM clade</taxon>
        <taxon>Lecanoromycetidae</taxon>
        <taxon>Lecanorales</taxon>
        <taxon>Lecanorineae</taxon>
        <taxon>Parmeliaceae</taxon>
        <taxon>Letharia</taxon>
    </lineage>
</organism>
<dbReference type="AlphaFoldDB" id="A0A8H6G443"/>
<dbReference type="Proteomes" id="UP000578531">
    <property type="component" value="Unassembled WGS sequence"/>
</dbReference>
<evidence type="ECO:0000256" key="2">
    <source>
        <dbReference type="SAM" id="Phobius"/>
    </source>
</evidence>
<feature type="transmembrane region" description="Helical" evidence="2">
    <location>
        <begin position="96"/>
        <end position="117"/>
    </location>
</feature>
<keyword evidence="2" id="KW-0812">Transmembrane</keyword>
<keyword evidence="2" id="KW-0472">Membrane</keyword>
<evidence type="ECO:0000256" key="1">
    <source>
        <dbReference type="SAM" id="MobiDB-lite"/>
    </source>
</evidence>
<name>A0A8H6G443_9LECA</name>
<sequence>MFPRIELPRDRVSKKPSPYPTLAFHLLRLGQLLSSIIVSSVLLFFIHHLHKEKYYIPWTFILLLTVSLLTTIALIATTILHFTLTLNPKHNLLSNLSLLILWVLGLSLLSWNLGWTLGHRCTSVTWHNDSGIMVCRLYKALTAFTVTGLVSTLLALALDLRVQKNSTQLGSYNQMLDVKGPTDLRSSSPFHGGAEGFEPAHRRESSPYHTGALEATYDDQRRDPSPYESEGIETAYSHRRDPSHDAARPYKVQKPIEAQQFGYSAPSEQTSYGGGGGGGTGWL</sequence>
<dbReference type="OrthoDB" id="5344006at2759"/>
<feature type="compositionally biased region" description="Gly residues" evidence="1">
    <location>
        <begin position="272"/>
        <end position="283"/>
    </location>
</feature>
<feature type="transmembrane region" description="Helical" evidence="2">
    <location>
        <begin position="21"/>
        <end position="46"/>
    </location>
</feature>